<dbReference type="AlphaFoldDB" id="A0A5K7SFC1"/>
<feature type="domain" description="RelA/SpoT" evidence="1">
    <location>
        <begin position="149"/>
        <end position="272"/>
    </location>
</feature>
<dbReference type="EMBL" id="AP018694">
    <property type="protein sequence ID" value="BBE20185.1"/>
    <property type="molecule type" value="Genomic_DNA"/>
</dbReference>
<dbReference type="Gene3D" id="3.30.460.10">
    <property type="entry name" value="Beta Polymerase, domain 2"/>
    <property type="match status" value="1"/>
</dbReference>
<evidence type="ECO:0000259" key="1">
    <source>
        <dbReference type="SMART" id="SM00954"/>
    </source>
</evidence>
<dbReference type="PANTHER" id="PTHR47837:SF2">
    <property type="entry name" value="GTP PYROPHOSPHOKINASE YWAC"/>
    <property type="match status" value="1"/>
</dbReference>
<sequence length="309" mass="36001">MRKQRLILFSTCFVNTFDMSRVLGIICFWLHNKNNLFIQLFPYIKNLKSQYDWITELVQSNFREMVNCLKKLNERNTKMINIEKTKVAYIFDGLTSNILPDEAVKAINAFMVTENLYLATTREITTKLENLNDEFKYVKDRNPIHQIKARVKTPKSIFDKLTRRGFELSVESARNNLTDIAGVRVICSYIDDIYLISKLLTSQDDITVIRISDYIKNPKPNGYRSLHLIVTVPVFLSESTELVNVEIQIRTIAMDFWASLEHELWYKLTDEKTAMVTKELKDCADGIADIDMRMQNLHSILTPAVKLRL</sequence>
<dbReference type="InterPro" id="IPR043519">
    <property type="entry name" value="NT_sf"/>
</dbReference>
<protein>
    <submittedName>
        <fullName evidence="2">GTP pyrophosphokinase</fullName>
    </submittedName>
</protein>
<name>A0A5K7SFC1_9BACT</name>
<organism evidence="2 3">
    <name type="scientific">Aquipluma nitroreducens</name>
    <dbReference type="NCBI Taxonomy" id="2010828"/>
    <lineage>
        <taxon>Bacteria</taxon>
        <taxon>Pseudomonadati</taxon>
        <taxon>Bacteroidota</taxon>
        <taxon>Bacteroidia</taxon>
        <taxon>Marinilabiliales</taxon>
        <taxon>Prolixibacteraceae</taxon>
        <taxon>Aquipluma</taxon>
    </lineage>
</organism>
<dbReference type="SMART" id="SM00954">
    <property type="entry name" value="RelA_SpoT"/>
    <property type="match status" value="1"/>
</dbReference>
<dbReference type="Pfam" id="PF04607">
    <property type="entry name" value="RelA_SpoT"/>
    <property type="match status" value="1"/>
</dbReference>
<evidence type="ECO:0000313" key="2">
    <source>
        <dbReference type="EMBL" id="BBE20185.1"/>
    </source>
</evidence>
<dbReference type="PANTHER" id="PTHR47837">
    <property type="entry name" value="GTP PYROPHOSPHOKINASE YJBM"/>
    <property type="match status" value="1"/>
</dbReference>
<dbReference type="SUPFAM" id="SSF81301">
    <property type="entry name" value="Nucleotidyltransferase"/>
    <property type="match status" value="1"/>
</dbReference>
<dbReference type="InterPro" id="IPR052366">
    <property type="entry name" value="GTP_Pyrophosphokinase"/>
</dbReference>
<dbReference type="CDD" id="cd05399">
    <property type="entry name" value="NT_Rel-Spo_like"/>
    <property type="match status" value="1"/>
</dbReference>
<dbReference type="Proteomes" id="UP001193389">
    <property type="component" value="Chromosome"/>
</dbReference>
<keyword evidence="3" id="KW-1185">Reference proteome</keyword>
<evidence type="ECO:0000313" key="3">
    <source>
        <dbReference type="Proteomes" id="UP001193389"/>
    </source>
</evidence>
<dbReference type="InterPro" id="IPR007685">
    <property type="entry name" value="RelA_SpoT"/>
</dbReference>
<dbReference type="KEGG" id="anf:AQPE_4376"/>
<proteinExistence type="predicted"/>
<reference evidence="2" key="1">
    <citation type="journal article" date="2020" name="Int. J. Syst. Evol. Microbiol.">
        <title>Aquipluma nitroreducens gen. nov. sp. nov., a novel facultatively anaerobic bacterium isolated from a freshwater lake.</title>
        <authorList>
            <person name="Watanabe M."/>
            <person name="Kojima H."/>
            <person name="Fukui M."/>
        </authorList>
    </citation>
    <scope>NUCLEOTIDE SEQUENCE</scope>
    <source>
        <strain evidence="2">MeG22</strain>
    </source>
</reference>
<dbReference type="Gene3D" id="1.10.287.860">
    <property type="entry name" value="Nucleotidyltransferase"/>
    <property type="match status" value="1"/>
</dbReference>
<accession>A0A5K7SFC1</accession>
<dbReference type="GO" id="GO:0015969">
    <property type="term" value="P:guanosine tetraphosphate metabolic process"/>
    <property type="evidence" value="ECO:0007669"/>
    <property type="project" value="InterPro"/>
</dbReference>
<gene>
    <name evidence="2" type="ORF">AQPE_4376</name>
</gene>